<feature type="compositionally biased region" description="Basic residues" evidence="14">
    <location>
        <begin position="542"/>
        <end position="564"/>
    </location>
</feature>
<evidence type="ECO:0000256" key="8">
    <source>
        <dbReference type="ARBA" id="ARBA00023157"/>
    </source>
</evidence>
<dbReference type="GO" id="GO:0008188">
    <property type="term" value="F:neuropeptide receptor activity"/>
    <property type="evidence" value="ECO:0007669"/>
    <property type="project" value="TreeGrafter"/>
</dbReference>
<feature type="compositionally biased region" description="Polar residues" evidence="14">
    <location>
        <begin position="501"/>
        <end position="514"/>
    </location>
</feature>
<dbReference type="InterPro" id="IPR000276">
    <property type="entry name" value="GPCR_Rhodpsn"/>
</dbReference>
<feature type="transmembrane region" description="Helical" evidence="15">
    <location>
        <begin position="448"/>
        <end position="468"/>
    </location>
</feature>
<feature type="region of interest" description="Disordered" evidence="14">
    <location>
        <begin position="237"/>
        <end position="264"/>
    </location>
</feature>
<evidence type="ECO:0000256" key="1">
    <source>
        <dbReference type="ARBA" id="ARBA00004651"/>
    </source>
</evidence>
<feature type="transmembrane region" description="Helical" evidence="15">
    <location>
        <begin position="105"/>
        <end position="126"/>
    </location>
</feature>
<dbReference type="SUPFAM" id="SSF81321">
    <property type="entry name" value="Family A G protein-coupled receptor-like"/>
    <property type="match status" value="1"/>
</dbReference>
<keyword evidence="4 15" id="KW-1133">Transmembrane helix</keyword>
<evidence type="ECO:0000256" key="15">
    <source>
        <dbReference type="SAM" id="Phobius"/>
    </source>
</evidence>
<dbReference type="CDD" id="cd14993">
    <property type="entry name" value="7tmA_CCKR-like"/>
    <property type="match status" value="1"/>
</dbReference>
<evidence type="ECO:0000313" key="17">
    <source>
        <dbReference type="Proteomes" id="UP000887574"/>
    </source>
</evidence>
<evidence type="ECO:0000256" key="6">
    <source>
        <dbReference type="ARBA" id="ARBA00023136"/>
    </source>
</evidence>
<keyword evidence="17" id="KW-1185">Reference proteome</keyword>
<keyword evidence="10" id="KW-0325">Glycoprotein</keyword>
<keyword evidence="9 13" id="KW-0675">Receptor</keyword>
<evidence type="ECO:0000256" key="13">
    <source>
        <dbReference type="RuleBase" id="RU000688"/>
    </source>
</evidence>
<evidence type="ECO:0000256" key="14">
    <source>
        <dbReference type="SAM" id="MobiDB-lite"/>
    </source>
</evidence>
<dbReference type="AlphaFoldDB" id="A0A915EGW2"/>
<feature type="transmembrane region" description="Helical" evidence="15">
    <location>
        <begin position="147"/>
        <end position="171"/>
    </location>
</feature>
<evidence type="ECO:0000256" key="10">
    <source>
        <dbReference type="ARBA" id="ARBA00023180"/>
    </source>
</evidence>
<dbReference type="PRINTS" id="PR00237">
    <property type="entry name" value="GPCRRHODOPSN"/>
</dbReference>
<keyword evidence="2" id="KW-1003">Cell membrane</keyword>
<keyword evidence="3 13" id="KW-0812">Transmembrane</keyword>
<feature type="transmembrane region" description="Helical" evidence="15">
    <location>
        <begin position="77"/>
        <end position="99"/>
    </location>
</feature>
<dbReference type="PROSITE" id="PS50262">
    <property type="entry name" value="G_PROTEIN_RECEP_F1_2"/>
    <property type="match status" value="1"/>
</dbReference>
<evidence type="ECO:0000256" key="5">
    <source>
        <dbReference type="ARBA" id="ARBA00023040"/>
    </source>
</evidence>
<evidence type="ECO:0000256" key="12">
    <source>
        <dbReference type="ARBA" id="ARBA00023288"/>
    </source>
</evidence>
<dbReference type="PANTHER" id="PTHR24238:SF75">
    <property type="entry name" value="CHOLECYSTOKININ-LIKE RECEPTOR AT 17D1-RELATED"/>
    <property type="match status" value="1"/>
</dbReference>
<evidence type="ECO:0000259" key="16">
    <source>
        <dbReference type="PROSITE" id="PS50262"/>
    </source>
</evidence>
<feature type="compositionally biased region" description="Basic and acidic residues" evidence="14">
    <location>
        <begin position="237"/>
        <end position="246"/>
    </location>
</feature>
<protein>
    <submittedName>
        <fullName evidence="18">G-protein coupled receptors family 1 profile domain-containing protein</fullName>
    </submittedName>
</protein>
<feature type="transmembrane region" description="Helical" evidence="15">
    <location>
        <begin position="357"/>
        <end position="377"/>
    </location>
</feature>
<feature type="region of interest" description="Disordered" evidence="14">
    <location>
        <begin position="483"/>
        <end position="577"/>
    </location>
</feature>
<dbReference type="InterPro" id="IPR017452">
    <property type="entry name" value="GPCR_Rhodpsn_7TM"/>
</dbReference>
<comment type="subcellular location">
    <subcellularLocation>
        <location evidence="1">Cell membrane</location>
        <topology evidence="1">Multi-pass membrane protein</topology>
    </subcellularLocation>
</comment>
<comment type="similarity">
    <text evidence="13">Belongs to the G-protein coupled receptor 1 family.</text>
</comment>
<dbReference type="SMART" id="SM01381">
    <property type="entry name" value="7TM_GPCR_Srsx"/>
    <property type="match status" value="1"/>
</dbReference>
<evidence type="ECO:0000256" key="9">
    <source>
        <dbReference type="ARBA" id="ARBA00023170"/>
    </source>
</evidence>
<dbReference type="Pfam" id="PF00001">
    <property type="entry name" value="7tm_1"/>
    <property type="match status" value="1"/>
</dbReference>
<dbReference type="GO" id="GO:0005886">
    <property type="term" value="C:plasma membrane"/>
    <property type="evidence" value="ECO:0007669"/>
    <property type="project" value="UniProtKB-SubCell"/>
</dbReference>
<keyword evidence="12" id="KW-0449">Lipoprotein</keyword>
<dbReference type="PROSITE" id="PS00237">
    <property type="entry name" value="G_PROTEIN_RECEP_F1_1"/>
    <property type="match status" value="1"/>
</dbReference>
<accession>A0A915EGW2</accession>
<proteinExistence type="inferred from homology"/>
<keyword evidence="8" id="KW-1015">Disulfide bond</keyword>
<keyword evidence="6 15" id="KW-0472">Membrane</keyword>
<dbReference type="PRINTS" id="PR01822">
    <property type="entry name" value="CCYSTOKININR"/>
</dbReference>
<keyword evidence="11 13" id="KW-0807">Transducer</keyword>
<feature type="compositionally biased region" description="Basic and acidic residues" evidence="14">
    <location>
        <begin position="522"/>
        <end position="531"/>
    </location>
</feature>
<feature type="compositionally biased region" description="Polar residues" evidence="14">
    <location>
        <begin position="247"/>
        <end position="260"/>
    </location>
</feature>
<feature type="domain" description="G-protein coupled receptors family 1 profile" evidence="16">
    <location>
        <begin position="47"/>
        <end position="374"/>
    </location>
</feature>
<evidence type="ECO:0000256" key="4">
    <source>
        <dbReference type="ARBA" id="ARBA00022989"/>
    </source>
</evidence>
<name>A0A915EGW2_9BILA</name>
<organism evidence="17 18">
    <name type="scientific">Ditylenchus dipsaci</name>
    <dbReference type="NCBI Taxonomy" id="166011"/>
    <lineage>
        <taxon>Eukaryota</taxon>
        <taxon>Metazoa</taxon>
        <taxon>Ecdysozoa</taxon>
        <taxon>Nematoda</taxon>
        <taxon>Chromadorea</taxon>
        <taxon>Rhabditida</taxon>
        <taxon>Tylenchina</taxon>
        <taxon>Tylenchomorpha</taxon>
        <taxon>Sphaerularioidea</taxon>
        <taxon>Anguinidae</taxon>
        <taxon>Anguininae</taxon>
        <taxon>Ditylenchus</taxon>
    </lineage>
</organism>
<feature type="transmembrane region" description="Helical" evidence="15">
    <location>
        <begin position="313"/>
        <end position="337"/>
    </location>
</feature>
<evidence type="ECO:0000256" key="11">
    <source>
        <dbReference type="ARBA" id="ARBA00023224"/>
    </source>
</evidence>
<evidence type="ECO:0000256" key="7">
    <source>
        <dbReference type="ARBA" id="ARBA00023139"/>
    </source>
</evidence>
<evidence type="ECO:0000256" key="2">
    <source>
        <dbReference type="ARBA" id="ARBA00022475"/>
    </source>
</evidence>
<dbReference type="InterPro" id="IPR009126">
    <property type="entry name" value="Cholcskin_rcpt"/>
</dbReference>
<dbReference type="PANTHER" id="PTHR24238">
    <property type="entry name" value="G-PROTEIN COUPLED RECEPTOR"/>
    <property type="match status" value="1"/>
</dbReference>
<sequence>MLPSIAPSSVLGATDAMFADDCVFHPTTENYVMIVAFCIIFCLSVIGNSVVVVVILQQRSMRSVTNLYLLNLALSDLLLSVVCMPPTLVSSLVYCWVFGDLLCKLLAYLQPVVVTASAYTLAAIAAERYYAICKPLHSRVWHTRSHAMAVIAFVWLISIIINFLMLFLYELRTYNKNGLNCSPKYNPPVHFIYQIYMTVMLLIIPLVIMSVLYSKVIRSLKTGIRMDIAAIGVDNNNDEKRSDENRSSNGASTDRSNGISHANGMSHKRTRWMSLKGDSSSVDDFSARKNATLVEQSLRSTHSERTALVKQRLIRMLIVIVIIFFCCWTPSYIWWLLLNAQDSFGSTFNVWNSELNTFITVLTYLSSCTNPITYCFLNSKFRNALFLSFGCKSFSSKFGSGSRRTRTHLQRIYAPINNNTAPISKEECSNVTGSSFNQRLSFQRMSSLDYVSALVLNLVCILLTHSLLMGCAKRKPSAETKTCMGTVASPAPSVPNVAADTNPTTQTPKETNSKMAAPNEAAKVEPPKADAKTGNQSNKANTQKKAKKLTSKKAGKSEKKKKADGKKEDEDDAAGYENCSEMGSEQLKKIAMEAPSCIKKFMTLSFFNRLKSAISFGNNTTDRRHYTESPQLSSQLLEEPLARKLKANASSSSSNALSSKESNIKYNLELVCNTSQ</sequence>
<reference evidence="18" key="1">
    <citation type="submission" date="2022-11" db="UniProtKB">
        <authorList>
            <consortium name="WormBaseParasite"/>
        </authorList>
    </citation>
    <scope>IDENTIFICATION</scope>
</reference>
<evidence type="ECO:0000313" key="18">
    <source>
        <dbReference type="WBParaSite" id="jg6203"/>
    </source>
</evidence>
<feature type="transmembrane region" description="Helical" evidence="15">
    <location>
        <begin position="191"/>
        <end position="213"/>
    </location>
</feature>
<keyword evidence="5 13" id="KW-0297">G-protein coupled receptor</keyword>
<feature type="compositionally biased region" description="Low complexity" evidence="14">
    <location>
        <begin position="487"/>
        <end position="499"/>
    </location>
</feature>
<evidence type="ECO:0000256" key="3">
    <source>
        <dbReference type="ARBA" id="ARBA00022692"/>
    </source>
</evidence>
<dbReference type="Gene3D" id="1.20.1070.10">
    <property type="entry name" value="Rhodopsin 7-helix transmembrane proteins"/>
    <property type="match status" value="1"/>
</dbReference>
<dbReference type="WBParaSite" id="jg6203">
    <property type="protein sequence ID" value="jg6203"/>
    <property type="gene ID" value="jg6203"/>
</dbReference>
<keyword evidence="7" id="KW-0564">Palmitate</keyword>
<dbReference type="Proteomes" id="UP000887574">
    <property type="component" value="Unplaced"/>
</dbReference>
<feature type="transmembrane region" description="Helical" evidence="15">
    <location>
        <begin position="31"/>
        <end position="56"/>
    </location>
</feature>